<name>A0A0D0DCF2_9AGAM</name>
<evidence type="ECO:0000256" key="3">
    <source>
        <dbReference type="ARBA" id="ARBA00023212"/>
    </source>
</evidence>
<dbReference type="HOGENOM" id="CLU_360044_0_0_1"/>
<dbReference type="GO" id="GO:0000930">
    <property type="term" value="C:gamma-tubulin complex"/>
    <property type="evidence" value="ECO:0007669"/>
    <property type="project" value="TreeGrafter"/>
</dbReference>
<reference evidence="8 9" key="1">
    <citation type="submission" date="2014-04" db="EMBL/GenBank/DDBJ databases">
        <authorList>
            <consortium name="DOE Joint Genome Institute"/>
            <person name="Kuo A."/>
            <person name="Kohler A."/>
            <person name="Jargeat P."/>
            <person name="Nagy L.G."/>
            <person name="Floudas D."/>
            <person name="Copeland A."/>
            <person name="Barry K.W."/>
            <person name="Cichocki N."/>
            <person name="Veneault-Fourrey C."/>
            <person name="LaButti K."/>
            <person name="Lindquist E.A."/>
            <person name="Lipzen A."/>
            <person name="Lundell T."/>
            <person name="Morin E."/>
            <person name="Murat C."/>
            <person name="Sun H."/>
            <person name="Tunlid A."/>
            <person name="Henrissat B."/>
            <person name="Grigoriev I.V."/>
            <person name="Hibbett D.S."/>
            <person name="Martin F."/>
            <person name="Nordberg H.P."/>
            <person name="Cantor M.N."/>
            <person name="Hua S.X."/>
        </authorList>
    </citation>
    <scope>NUCLEOTIDE SEQUENCE [LARGE SCALE GENOMIC DNA]</scope>
    <source>
        <strain evidence="8 9">Ve08.2h10</strain>
    </source>
</reference>
<gene>
    <name evidence="8" type="ORF">PAXRUDRAFT_29119</name>
</gene>
<keyword evidence="6" id="KW-0732">Signal</keyword>
<dbReference type="Proteomes" id="UP000054538">
    <property type="component" value="Unassembled WGS sequence"/>
</dbReference>
<keyword evidence="1 4" id="KW-0963">Cytoplasm</keyword>
<feature type="non-terminal residue" evidence="8">
    <location>
        <position position="1"/>
    </location>
</feature>
<dbReference type="STRING" id="930991.A0A0D0DCF2"/>
<dbReference type="InterPro" id="IPR041470">
    <property type="entry name" value="GCP_N"/>
</dbReference>
<dbReference type="GO" id="GO:0031122">
    <property type="term" value="P:cytoplasmic microtubule organization"/>
    <property type="evidence" value="ECO:0007669"/>
    <property type="project" value="TreeGrafter"/>
</dbReference>
<dbReference type="EMBL" id="KN828444">
    <property type="protein sequence ID" value="KIK74965.1"/>
    <property type="molecule type" value="Genomic_DNA"/>
</dbReference>
<accession>A0A0D0DCF2</accession>
<evidence type="ECO:0000313" key="8">
    <source>
        <dbReference type="EMBL" id="KIK74965.1"/>
    </source>
</evidence>
<feature type="chain" id="PRO_5002208961" description="Spindle pole body component" evidence="6">
    <location>
        <begin position="27"/>
        <end position="778"/>
    </location>
</feature>
<keyword evidence="9" id="KW-1185">Reference proteome</keyword>
<dbReference type="GO" id="GO:0007020">
    <property type="term" value="P:microtubule nucleation"/>
    <property type="evidence" value="ECO:0007669"/>
    <property type="project" value="InterPro"/>
</dbReference>
<dbReference type="Pfam" id="PF17681">
    <property type="entry name" value="GCP_N_terminal"/>
    <property type="match status" value="1"/>
</dbReference>
<dbReference type="PANTHER" id="PTHR19302">
    <property type="entry name" value="GAMMA TUBULIN COMPLEX PROTEIN"/>
    <property type="match status" value="1"/>
</dbReference>
<feature type="signal peptide" evidence="6">
    <location>
        <begin position="1"/>
        <end position="26"/>
    </location>
</feature>
<dbReference type="GO" id="GO:0000278">
    <property type="term" value="P:mitotic cell cycle"/>
    <property type="evidence" value="ECO:0007669"/>
    <property type="project" value="TreeGrafter"/>
</dbReference>
<dbReference type="AlphaFoldDB" id="A0A0D0DCF2"/>
<protein>
    <recommendedName>
        <fullName evidence="4">Spindle pole body component</fullName>
    </recommendedName>
</protein>
<dbReference type="InParanoid" id="A0A0D0DCF2"/>
<keyword evidence="2 4" id="KW-0493">Microtubule</keyword>
<keyword evidence="3 4" id="KW-0206">Cytoskeleton</keyword>
<dbReference type="GO" id="GO:0043015">
    <property type="term" value="F:gamma-tubulin binding"/>
    <property type="evidence" value="ECO:0007669"/>
    <property type="project" value="InterPro"/>
</dbReference>
<organism evidence="8 9">
    <name type="scientific">Paxillus rubicundulus Ve08.2h10</name>
    <dbReference type="NCBI Taxonomy" id="930991"/>
    <lineage>
        <taxon>Eukaryota</taxon>
        <taxon>Fungi</taxon>
        <taxon>Dikarya</taxon>
        <taxon>Basidiomycota</taxon>
        <taxon>Agaricomycotina</taxon>
        <taxon>Agaricomycetes</taxon>
        <taxon>Agaricomycetidae</taxon>
        <taxon>Boletales</taxon>
        <taxon>Paxilineae</taxon>
        <taxon>Paxillaceae</taxon>
        <taxon>Paxillus</taxon>
    </lineage>
</organism>
<dbReference type="InterPro" id="IPR042241">
    <property type="entry name" value="GCP_C_sf"/>
</dbReference>
<evidence type="ECO:0000256" key="6">
    <source>
        <dbReference type="SAM" id="SignalP"/>
    </source>
</evidence>
<feature type="region of interest" description="Disordered" evidence="5">
    <location>
        <begin position="199"/>
        <end position="267"/>
    </location>
</feature>
<evidence type="ECO:0000256" key="4">
    <source>
        <dbReference type="RuleBase" id="RU363050"/>
    </source>
</evidence>
<dbReference type="GO" id="GO:0051225">
    <property type="term" value="P:spindle assembly"/>
    <property type="evidence" value="ECO:0007669"/>
    <property type="project" value="TreeGrafter"/>
</dbReference>
<comment type="similarity">
    <text evidence="4">Belongs to the TUBGCP family.</text>
</comment>
<dbReference type="GO" id="GO:0051011">
    <property type="term" value="F:microtubule minus-end binding"/>
    <property type="evidence" value="ECO:0007669"/>
    <property type="project" value="TreeGrafter"/>
</dbReference>
<proteinExistence type="inferred from homology"/>
<evidence type="ECO:0000313" key="9">
    <source>
        <dbReference type="Proteomes" id="UP000054538"/>
    </source>
</evidence>
<sequence length="778" mass="85747">MSSAALGRFSITSPLLAALTVVLAGAFVPVNHEHSKQPLVIRTPSLEASKAIIKSLPKTSLKSIFSPAGFKRVAQTTITRLDASKFTDISTCHSTNDTPLTTVPDPSNALEKSYRKVKAQAKDLTDLDGQITVTEISSWSEPRFLTSSPSCRTSRTICNCCNSTHAFAETYDVAGPSKCPPPITWKDILAEEPLEGQHWEGVYGLPPGSTVEGWETRSSESTPSLSPWDRDDSLDEDDSGSSFEDLPPPAIGIPADPDPDPDQPMHHYDHLRVTEELKAQQYWRDDWKIDVDVSRPFDIGDPSTLGPAMLRALGERATLAFVGLEQENIRHLEIHSRVRHDTGSIDVPTRAKESHDPHHLGYLSLGAQSSILGAFARVTTTICHLRKFVSAIFILHNVSSGHELSPSGTMHLLTHNIRSRTVEAFADAVDPQIQRFDRWCAEKEEAICRARAGIGDSLVVSLLSLDKDVRDTFAGTFDVLLDILRQLIACICQSHDRLDQAVWDLASMPTRVPAAAVSALLLDLLSEAAEEQSSMGNTATSTSLSTVFAMTTEPVWYTIGKWLQDGMPIRNAWDSVDDVQTLNGELFIEDNELLVMDPDFWAEGYVLRKPVTLENERNQSAVPTFLGRVVHQTLGAGKAVGLLRTMGIHFLSEHSMEEESPLHLDWRSFAEFFESNAATVIRDSESLSHLIEEEVSSYCLAAGMRLSQVLTEGCDLARHIAAIEGLFLMTRGDVLSNFTDALFAKMDSQQPWNDFHVLNSAFSDVVESSNSNWIETSL</sequence>
<dbReference type="InterPro" id="IPR007259">
    <property type="entry name" value="GCP"/>
</dbReference>
<dbReference type="GO" id="GO:0000922">
    <property type="term" value="C:spindle pole"/>
    <property type="evidence" value="ECO:0007669"/>
    <property type="project" value="InterPro"/>
</dbReference>
<evidence type="ECO:0000259" key="7">
    <source>
        <dbReference type="Pfam" id="PF17681"/>
    </source>
</evidence>
<dbReference type="GO" id="GO:0051321">
    <property type="term" value="P:meiotic cell cycle"/>
    <property type="evidence" value="ECO:0007669"/>
    <property type="project" value="TreeGrafter"/>
</dbReference>
<feature type="domain" description="Gamma tubulin complex component protein N-terminal" evidence="7">
    <location>
        <begin position="356"/>
        <end position="711"/>
    </location>
</feature>
<evidence type="ECO:0000256" key="5">
    <source>
        <dbReference type="SAM" id="MobiDB-lite"/>
    </source>
</evidence>
<comment type="subcellular location">
    <subcellularLocation>
        <location evidence="4">Cytoplasm</location>
        <location evidence="4">Cytoskeleton</location>
        <location evidence="4">Microtubule organizing center</location>
    </subcellularLocation>
</comment>
<reference evidence="9" key="2">
    <citation type="submission" date="2015-01" db="EMBL/GenBank/DDBJ databases">
        <title>Evolutionary Origins and Diversification of the Mycorrhizal Mutualists.</title>
        <authorList>
            <consortium name="DOE Joint Genome Institute"/>
            <consortium name="Mycorrhizal Genomics Consortium"/>
            <person name="Kohler A."/>
            <person name="Kuo A."/>
            <person name="Nagy L.G."/>
            <person name="Floudas D."/>
            <person name="Copeland A."/>
            <person name="Barry K.W."/>
            <person name="Cichocki N."/>
            <person name="Veneault-Fourrey C."/>
            <person name="LaButti K."/>
            <person name="Lindquist E.A."/>
            <person name="Lipzen A."/>
            <person name="Lundell T."/>
            <person name="Morin E."/>
            <person name="Murat C."/>
            <person name="Riley R."/>
            <person name="Ohm R."/>
            <person name="Sun H."/>
            <person name="Tunlid A."/>
            <person name="Henrissat B."/>
            <person name="Grigoriev I.V."/>
            <person name="Hibbett D.S."/>
            <person name="Martin F."/>
        </authorList>
    </citation>
    <scope>NUCLEOTIDE SEQUENCE [LARGE SCALE GENOMIC DNA]</scope>
    <source>
        <strain evidence="9">Ve08.2h10</strain>
    </source>
</reference>
<dbReference type="Gene3D" id="1.20.120.1900">
    <property type="entry name" value="Gamma-tubulin complex, C-terminal domain"/>
    <property type="match status" value="1"/>
</dbReference>
<dbReference type="PANTHER" id="PTHR19302:SF33">
    <property type="entry name" value="GAMMA-TUBULIN COMPLEX COMPONENT 5"/>
    <property type="match status" value="1"/>
</dbReference>
<evidence type="ECO:0000256" key="2">
    <source>
        <dbReference type="ARBA" id="ARBA00022701"/>
    </source>
</evidence>
<dbReference type="OrthoDB" id="66546at2759"/>
<dbReference type="GO" id="GO:0005874">
    <property type="term" value="C:microtubule"/>
    <property type="evidence" value="ECO:0007669"/>
    <property type="project" value="UniProtKB-KW"/>
</dbReference>
<evidence type="ECO:0000256" key="1">
    <source>
        <dbReference type="ARBA" id="ARBA00022490"/>
    </source>
</evidence>